<feature type="domain" description="DRBM" evidence="4">
    <location>
        <begin position="264"/>
        <end position="332"/>
    </location>
</feature>
<evidence type="ECO:0000313" key="5">
    <source>
        <dbReference type="Proteomes" id="UP000695022"/>
    </source>
</evidence>
<dbReference type="PANTHER" id="PTHR46205">
    <property type="entry name" value="LOQUACIOUS, ISOFORM B"/>
    <property type="match status" value="1"/>
</dbReference>
<dbReference type="InterPro" id="IPR014720">
    <property type="entry name" value="dsRBD_dom"/>
</dbReference>
<dbReference type="PROSITE" id="PS50137">
    <property type="entry name" value="DS_RBD"/>
    <property type="match status" value="3"/>
</dbReference>
<evidence type="ECO:0000256" key="2">
    <source>
        <dbReference type="PROSITE-ProRule" id="PRU00266"/>
    </source>
</evidence>
<sequence>MNECQKMTLQPSKTPISMLQELCTKRGLTPKYDVVAVEGAVHEPTFVYRVQVGDMVSQASGSSKKKAKHAAAQNMLDKISGVPESYPVGQIKTESTNSSISESNGEHEDGIPGNPVGQLQELTMCRHWPPPRYDLVQEIGQPHEREFIILCKVLKWNELGRGHSKKLAKRQAAHKMMEQLKTIPPDQKVEDLGEEELLPLIDNLKALGFESKEGWYEALKQNKIPTLTPQHSKEVSQFHKKLKASSGARLSELQNKLLDQPGINYCQILQEIALEQNFEVTYVDVEEKNIHGQHQCLVQLSTLPVAVCHGTADNSDDAQAQAAHNALHYLKIMTKK</sequence>
<organism evidence="5 6">
    <name type="scientific">Priapulus caudatus</name>
    <name type="common">Priapulid worm</name>
    <dbReference type="NCBI Taxonomy" id="37621"/>
    <lineage>
        <taxon>Eukaryota</taxon>
        <taxon>Metazoa</taxon>
        <taxon>Ecdysozoa</taxon>
        <taxon>Scalidophora</taxon>
        <taxon>Priapulida</taxon>
        <taxon>Priapulimorpha</taxon>
        <taxon>Priapulimorphida</taxon>
        <taxon>Priapulidae</taxon>
        <taxon>Priapulus</taxon>
    </lineage>
</organism>
<feature type="domain" description="DRBM" evidence="4">
    <location>
        <begin position="114"/>
        <end position="182"/>
    </location>
</feature>
<dbReference type="InterPro" id="IPR051247">
    <property type="entry name" value="RLC_Component"/>
</dbReference>
<proteinExistence type="predicted"/>
<dbReference type="Gene3D" id="3.30.160.20">
    <property type="match status" value="3"/>
</dbReference>
<evidence type="ECO:0000256" key="1">
    <source>
        <dbReference type="ARBA" id="ARBA00022884"/>
    </source>
</evidence>
<feature type="domain" description="DRBM" evidence="4">
    <location>
        <begin position="14"/>
        <end position="81"/>
    </location>
</feature>
<keyword evidence="5" id="KW-1185">Reference proteome</keyword>
<dbReference type="CDD" id="cd19862">
    <property type="entry name" value="DSRM_PRKRA-like_rpt1"/>
    <property type="match status" value="1"/>
</dbReference>
<dbReference type="RefSeq" id="XP_014664137.1">
    <property type="nucleotide sequence ID" value="XM_014808651.1"/>
</dbReference>
<accession>A0ABM1DW16</accession>
<evidence type="ECO:0000313" key="7">
    <source>
        <dbReference type="RefSeq" id="XP_014664138.1"/>
    </source>
</evidence>
<dbReference type="SMART" id="SM00358">
    <property type="entry name" value="DSRM"/>
    <property type="match status" value="3"/>
</dbReference>
<dbReference type="GeneID" id="106806648"/>
<dbReference type="CDD" id="cd19864">
    <property type="entry name" value="DSRM_PRKRA-like_rpt3"/>
    <property type="match status" value="1"/>
</dbReference>
<dbReference type="PANTHER" id="PTHR46205:SF3">
    <property type="entry name" value="LOQUACIOUS, ISOFORM B"/>
    <property type="match status" value="1"/>
</dbReference>
<reference evidence="6 7" key="1">
    <citation type="submission" date="2025-05" db="UniProtKB">
        <authorList>
            <consortium name="RefSeq"/>
        </authorList>
    </citation>
    <scope>IDENTIFICATION</scope>
</reference>
<name>A0ABM1DW16_PRICU</name>
<dbReference type="SUPFAM" id="SSF54768">
    <property type="entry name" value="dsRNA-binding domain-like"/>
    <property type="match status" value="3"/>
</dbReference>
<feature type="region of interest" description="Disordered" evidence="3">
    <location>
        <begin position="81"/>
        <end position="114"/>
    </location>
</feature>
<feature type="compositionally biased region" description="Low complexity" evidence="3">
    <location>
        <begin position="91"/>
        <end position="103"/>
    </location>
</feature>
<protein>
    <submittedName>
        <fullName evidence="6 7">RISC-loading complex subunit tarbp2-like isoform X1</fullName>
    </submittedName>
</protein>
<keyword evidence="1 2" id="KW-0694">RNA-binding</keyword>
<evidence type="ECO:0000256" key="3">
    <source>
        <dbReference type="SAM" id="MobiDB-lite"/>
    </source>
</evidence>
<evidence type="ECO:0000313" key="6">
    <source>
        <dbReference type="RefSeq" id="XP_014664137.1"/>
    </source>
</evidence>
<evidence type="ECO:0000259" key="4">
    <source>
        <dbReference type="PROSITE" id="PS50137"/>
    </source>
</evidence>
<dbReference type="RefSeq" id="XP_014664138.1">
    <property type="nucleotide sequence ID" value="XM_014808652.1"/>
</dbReference>
<dbReference type="Pfam" id="PF00035">
    <property type="entry name" value="dsrm"/>
    <property type="match status" value="2"/>
</dbReference>
<dbReference type="Proteomes" id="UP000695022">
    <property type="component" value="Unplaced"/>
</dbReference>
<gene>
    <name evidence="6 7" type="primary">LOC106806648</name>
</gene>